<dbReference type="InterPro" id="IPR013780">
    <property type="entry name" value="Glyco_hydro_b"/>
</dbReference>
<evidence type="ECO:0000256" key="1">
    <source>
        <dbReference type="ARBA" id="ARBA00022723"/>
    </source>
</evidence>
<dbReference type="GO" id="GO:0046872">
    <property type="term" value="F:metal ion binding"/>
    <property type="evidence" value="ECO:0007669"/>
    <property type="project" value="UniProtKB-KW"/>
</dbReference>
<protein>
    <submittedName>
        <fullName evidence="3">Uncharacterized protein</fullName>
    </submittedName>
</protein>
<name>A0A9D4G5E4_DREPO</name>
<dbReference type="AlphaFoldDB" id="A0A9D4G5E4"/>
<dbReference type="GO" id="GO:0006013">
    <property type="term" value="P:mannose metabolic process"/>
    <property type="evidence" value="ECO:0007669"/>
    <property type="project" value="InterPro"/>
</dbReference>
<accession>A0A9D4G5E4</accession>
<dbReference type="InterPro" id="IPR050843">
    <property type="entry name" value="Glycosyl_Hydrlase_38"/>
</dbReference>
<dbReference type="InterPro" id="IPR037094">
    <property type="entry name" value="Glyco_hydro_38_cen_sf"/>
</dbReference>
<organism evidence="3 4">
    <name type="scientific">Dreissena polymorpha</name>
    <name type="common">Zebra mussel</name>
    <name type="synonym">Mytilus polymorpha</name>
    <dbReference type="NCBI Taxonomy" id="45954"/>
    <lineage>
        <taxon>Eukaryota</taxon>
        <taxon>Metazoa</taxon>
        <taxon>Spiralia</taxon>
        <taxon>Lophotrochozoa</taxon>
        <taxon>Mollusca</taxon>
        <taxon>Bivalvia</taxon>
        <taxon>Autobranchia</taxon>
        <taxon>Heteroconchia</taxon>
        <taxon>Euheterodonta</taxon>
        <taxon>Imparidentia</taxon>
        <taxon>Neoheterodontei</taxon>
        <taxon>Myida</taxon>
        <taxon>Dreissenoidea</taxon>
        <taxon>Dreissenidae</taxon>
        <taxon>Dreissena</taxon>
    </lineage>
</organism>
<reference evidence="3" key="1">
    <citation type="journal article" date="2019" name="bioRxiv">
        <title>The Genome of the Zebra Mussel, Dreissena polymorpha: A Resource for Invasive Species Research.</title>
        <authorList>
            <person name="McCartney M.A."/>
            <person name="Auch B."/>
            <person name="Kono T."/>
            <person name="Mallez S."/>
            <person name="Zhang Y."/>
            <person name="Obille A."/>
            <person name="Becker A."/>
            <person name="Abrahante J.E."/>
            <person name="Garbe J."/>
            <person name="Badalamenti J.P."/>
            <person name="Herman A."/>
            <person name="Mangelson H."/>
            <person name="Liachko I."/>
            <person name="Sullivan S."/>
            <person name="Sone E.D."/>
            <person name="Koren S."/>
            <person name="Silverstein K.A.T."/>
            <person name="Beckman K.B."/>
            <person name="Gohl D.M."/>
        </authorList>
    </citation>
    <scope>NUCLEOTIDE SEQUENCE</scope>
    <source>
        <strain evidence="3">Duluth1</strain>
        <tissue evidence="3">Whole animal</tissue>
    </source>
</reference>
<dbReference type="SUPFAM" id="SSF88688">
    <property type="entry name" value="Families 57/38 glycoside transferase middle domain"/>
    <property type="match status" value="1"/>
</dbReference>
<dbReference type="EMBL" id="JAIWYP010000006">
    <property type="protein sequence ID" value="KAH3810537.1"/>
    <property type="molecule type" value="Genomic_DNA"/>
</dbReference>
<gene>
    <name evidence="3" type="ORF">DPMN_138931</name>
</gene>
<evidence type="ECO:0000256" key="2">
    <source>
        <dbReference type="ARBA" id="ARBA00022801"/>
    </source>
</evidence>
<keyword evidence="2" id="KW-0378">Hydrolase</keyword>
<evidence type="ECO:0000313" key="3">
    <source>
        <dbReference type="EMBL" id="KAH3810537.1"/>
    </source>
</evidence>
<sequence length="208" mass="23190">MFQHHDGITVTSPPFVVSDYKERLTNAFRQAREALASTLALFLTNGSVSSTTALKNSVNKDSPRLLMLLNELKFQGEQMKIVVANPVEHAREDVVRICIVQGHVVLADEEGNTKQYQASEPTHTTHSGLSILSFPVKLLPYEVRTFTISWTATGTKDAVQSSVLIFDEKSKSSTKYISIENDFIEVQFDSRSGCLDSINDKRLANLRL</sequence>
<dbReference type="GO" id="GO:0004559">
    <property type="term" value="F:alpha-mannosidase activity"/>
    <property type="evidence" value="ECO:0007669"/>
    <property type="project" value="InterPro"/>
</dbReference>
<evidence type="ECO:0000313" key="4">
    <source>
        <dbReference type="Proteomes" id="UP000828390"/>
    </source>
</evidence>
<proteinExistence type="predicted"/>
<dbReference type="InterPro" id="IPR011013">
    <property type="entry name" value="Gal_mutarotase_sf_dom"/>
</dbReference>
<dbReference type="PANTHER" id="PTHR11607">
    <property type="entry name" value="ALPHA-MANNOSIDASE"/>
    <property type="match status" value="1"/>
</dbReference>
<dbReference type="InterPro" id="IPR028995">
    <property type="entry name" value="Glyco_hydro_57/38_cen_sf"/>
</dbReference>
<keyword evidence="4" id="KW-1185">Reference proteome</keyword>
<dbReference type="Proteomes" id="UP000828390">
    <property type="component" value="Unassembled WGS sequence"/>
</dbReference>
<comment type="caution">
    <text evidence="3">The sequence shown here is derived from an EMBL/GenBank/DDBJ whole genome shotgun (WGS) entry which is preliminary data.</text>
</comment>
<dbReference type="Gene3D" id="2.60.40.1180">
    <property type="entry name" value="Golgi alpha-mannosidase II"/>
    <property type="match status" value="1"/>
</dbReference>
<dbReference type="SUPFAM" id="SSF74650">
    <property type="entry name" value="Galactose mutarotase-like"/>
    <property type="match status" value="1"/>
</dbReference>
<dbReference type="GO" id="GO:0030246">
    <property type="term" value="F:carbohydrate binding"/>
    <property type="evidence" value="ECO:0007669"/>
    <property type="project" value="InterPro"/>
</dbReference>
<keyword evidence="1" id="KW-0479">Metal-binding</keyword>
<dbReference type="Gene3D" id="1.20.1270.50">
    <property type="entry name" value="Glycoside hydrolase family 38, central domain"/>
    <property type="match status" value="1"/>
</dbReference>
<dbReference type="PANTHER" id="PTHR11607:SF3">
    <property type="entry name" value="LYSOSOMAL ALPHA-MANNOSIDASE"/>
    <property type="match status" value="1"/>
</dbReference>
<reference evidence="3" key="2">
    <citation type="submission" date="2020-11" db="EMBL/GenBank/DDBJ databases">
        <authorList>
            <person name="McCartney M.A."/>
            <person name="Auch B."/>
            <person name="Kono T."/>
            <person name="Mallez S."/>
            <person name="Becker A."/>
            <person name="Gohl D.M."/>
            <person name="Silverstein K.A.T."/>
            <person name="Koren S."/>
            <person name="Bechman K.B."/>
            <person name="Herman A."/>
            <person name="Abrahante J.E."/>
            <person name="Garbe J."/>
        </authorList>
    </citation>
    <scope>NUCLEOTIDE SEQUENCE</scope>
    <source>
        <strain evidence="3">Duluth1</strain>
        <tissue evidence="3">Whole animal</tissue>
    </source>
</reference>